<dbReference type="Pfam" id="PF01263">
    <property type="entry name" value="Aldose_epim"/>
    <property type="match status" value="1"/>
</dbReference>
<dbReference type="InterPro" id="IPR011013">
    <property type="entry name" value="Gal_mutarotase_sf_dom"/>
</dbReference>
<dbReference type="InterPro" id="IPR014718">
    <property type="entry name" value="GH-type_carb-bd"/>
</dbReference>
<dbReference type="InterPro" id="IPR037480">
    <property type="entry name" value="YihR-like"/>
</dbReference>
<dbReference type="Gene3D" id="2.70.98.10">
    <property type="match status" value="1"/>
</dbReference>
<dbReference type="EMBL" id="JBHMEI010000067">
    <property type="protein sequence ID" value="MFB9207882.1"/>
    <property type="molecule type" value="Genomic_DNA"/>
</dbReference>
<dbReference type="InterPro" id="IPR008183">
    <property type="entry name" value="Aldose_1/G6P_1-epimerase"/>
</dbReference>
<protein>
    <submittedName>
        <fullName evidence="1">Aldose 1-epimerase family protein</fullName>
    </submittedName>
</protein>
<proteinExistence type="predicted"/>
<accession>A0ABV5ITM6</accession>
<dbReference type="RefSeq" id="WP_229824152.1">
    <property type="nucleotide sequence ID" value="NZ_BMRC01000007.1"/>
</dbReference>
<comment type="caution">
    <text evidence="1">The sequence shown here is derived from an EMBL/GenBank/DDBJ whole genome shotgun (WGS) entry which is preliminary data.</text>
</comment>
<dbReference type="SUPFAM" id="SSF74650">
    <property type="entry name" value="Galactose mutarotase-like"/>
    <property type="match status" value="1"/>
</dbReference>
<gene>
    <name evidence="1" type="ORF">ACFFV7_42345</name>
</gene>
<evidence type="ECO:0000313" key="1">
    <source>
        <dbReference type="EMBL" id="MFB9207882.1"/>
    </source>
</evidence>
<evidence type="ECO:0000313" key="2">
    <source>
        <dbReference type="Proteomes" id="UP001589647"/>
    </source>
</evidence>
<sequence length="275" mass="29745">MPQLEGGGYTAQISPRGAALRMLRHGGRDLVTTWPEQGPVPYFAGTVLAPWPNRVGGARYTFQGREHRLEVTEPERGHALHGLVAVVDWKVAEAGPDRARLTYEIATAPGYPFALGLSVEHRLGEGGLTTTVTARNTGEAEAPYGCGPHPWLLGEELELPAARYLRSDDRLLPAGPADVAGSPYDFRKPRPVRDTVIDHAFTDLDRGEVRVGGVRISWDAAVLPWVQVCTSRQLGYEGVAVEPMICPPDAFNSGTDLVVLRPGDEHVASWTISAA</sequence>
<keyword evidence="2" id="KW-1185">Reference proteome</keyword>
<dbReference type="Proteomes" id="UP001589647">
    <property type="component" value="Unassembled WGS sequence"/>
</dbReference>
<reference evidence="1 2" key="1">
    <citation type="submission" date="2024-09" db="EMBL/GenBank/DDBJ databases">
        <authorList>
            <person name="Sun Q."/>
            <person name="Mori K."/>
        </authorList>
    </citation>
    <scope>NUCLEOTIDE SEQUENCE [LARGE SCALE GENOMIC DNA]</scope>
    <source>
        <strain evidence="1 2">CCM 3426</strain>
    </source>
</reference>
<name>A0ABV5ITM6_9ACTN</name>
<dbReference type="CDD" id="cd09022">
    <property type="entry name" value="Aldose_epim_Ec_YihR"/>
    <property type="match status" value="1"/>
</dbReference>
<organism evidence="1 2">
    <name type="scientific">Nonomuraea spiralis</name>
    <dbReference type="NCBI Taxonomy" id="46182"/>
    <lineage>
        <taxon>Bacteria</taxon>
        <taxon>Bacillati</taxon>
        <taxon>Actinomycetota</taxon>
        <taxon>Actinomycetes</taxon>
        <taxon>Streptosporangiales</taxon>
        <taxon>Streptosporangiaceae</taxon>
        <taxon>Nonomuraea</taxon>
    </lineage>
</organism>